<protein>
    <submittedName>
        <fullName evidence="5">1-aminocyclopropane-1-carboxylate deaminase</fullName>
    </submittedName>
</protein>
<dbReference type="InterPro" id="IPR036052">
    <property type="entry name" value="TrpB-like_PALP_sf"/>
</dbReference>
<dbReference type="Pfam" id="PF00291">
    <property type="entry name" value="PALP"/>
    <property type="match status" value="1"/>
</dbReference>
<dbReference type="Proteomes" id="UP001054820">
    <property type="component" value="Chromosome"/>
</dbReference>
<evidence type="ECO:0000313" key="6">
    <source>
        <dbReference type="Proteomes" id="UP001054820"/>
    </source>
</evidence>
<evidence type="ECO:0000259" key="4">
    <source>
        <dbReference type="Pfam" id="PF00291"/>
    </source>
</evidence>
<evidence type="ECO:0000256" key="1">
    <source>
        <dbReference type="ARBA" id="ARBA00001933"/>
    </source>
</evidence>
<feature type="domain" description="Tryptophan synthase beta chain-like PALP" evidence="4">
    <location>
        <begin position="2"/>
        <end position="288"/>
    </location>
</feature>
<dbReference type="PIRSF" id="PIRSF006278">
    <property type="entry name" value="ACCD_DCysDesulf"/>
    <property type="match status" value="1"/>
</dbReference>
<name>A0ABN6CZ70_9GAMM</name>
<keyword evidence="3" id="KW-0663">Pyridoxal phosphate</keyword>
<dbReference type="Gene3D" id="3.40.50.1100">
    <property type="match status" value="2"/>
</dbReference>
<evidence type="ECO:0000256" key="3">
    <source>
        <dbReference type="ARBA" id="ARBA00022898"/>
    </source>
</evidence>
<accession>A0ABN6CZ70</accession>
<dbReference type="EMBL" id="AP024202">
    <property type="protein sequence ID" value="BCN93177.1"/>
    <property type="molecule type" value="Genomic_DNA"/>
</dbReference>
<proteinExistence type="inferred from homology"/>
<dbReference type="SUPFAM" id="SSF53686">
    <property type="entry name" value="Tryptophan synthase beta subunit-like PLP-dependent enzymes"/>
    <property type="match status" value="1"/>
</dbReference>
<evidence type="ECO:0000313" key="5">
    <source>
        <dbReference type="EMBL" id="BCN93177.1"/>
    </source>
</evidence>
<comment type="cofactor">
    <cofactor evidence="1">
        <name>pyridoxal 5'-phosphate</name>
        <dbReference type="ChEBI" id="CHEBI:597326"/>
    </cofactor>
</comment>
<dbReference type="PANTHER" id="PTHR43780:SF2">
    <property type="entry name" value="1-AMINOCYCLOPROPANE-1-CARBOXYLATE DEAMINASE-RELATED"/>
    <property type="match status" value="1"/>
</dbReference>
<comment type="similarity">
    <text evidence="2">Belongs to the ACC deaminase/D-cysteine desulfhydrase family.</text>
</comment>
<sequence length="294" mass="33078">MKRDDLNHPLVQGNKWHKLKYNLQQAAKLNRDTLLTFGGAFSNHIAATAAAAKASGFKSIGIIRGQELAHKPETWSHTLKLASANGMQFQFVDRQTYRQKQDQRFLTACENQFPSAYIIPEGGSNQYAVLGFDDLTSEINRQCPNWTHLFTATGTGGTLAGLVHCNENAVLENTQIERKILGVAVLKKANYLRTEIEDLINSVRQNHTDSKDKKVNKNSIKWQLLTQYHDGGYAKNSIEGTEFQEKFETEFEILLDPIYTSKMVYAFYQELKSGKIPKGSKIILLHTGGLQGRT</sequence>
<keyword evidence="6" id="KW-1185">Reference proteome</keyword>
<evidence type="ECO:0000256" key="2">
    <source>
        <dbReference type="ARBA" id="ARBA00008639"/>
    </source>
</evidence>
<dbReference type="InterPro" id="IPR001926">
    <property type="entry name" value="TrpB-like_PALP"/>
</dbReference>
<gene>
    <name evidence="5" type="primary">acdS</name>
    <name evidence="5" type="ORF">THMIRHAM_09620</name>
</gene>
<dbReference type="InterPro" id="IPR027278">
    <property type="entry name" value="ACCD_DCysDesulf"/>
</dbReference>
<organism evidence="5 6">
    <name type="scientific">Thiomicrorhabdus immobilis</name>
    <dbReference type="NCBI Taxonomy" id="2791037"/>
    <lineage>
        <taxon>Bacteria</taxon>
        <taxon>Pseudomonadati</taxon>
        <taxon>Pseudomonadota</taxon>
        <taxon>Gammaproteobacteria</taxon>
        <taxon>Thiotrichales</taxon>
        <taxon>Piscirickettsiaceae</taxon>
        <taxon>Thiomicrorhabdus</taxon>
    </lineage>
</organism>
<dbReference type="PANTHER" id="PTHR43780">
    <property type="entry name" value="1-AMINOCYCLOPROPANE-1-CARBOXYLATE DEAMINASE-RELATED"/>
    <property type="match status" value="1"/>
</dbReference>
<reference evidence="5" key="1">
    <citation type="journal article" date="2022" name="Arch. Microbiol.">
        <title>Thiomicrorhabdus immobilis sp. nov., a mesophilic sulfur-oxidizing bacterium isolated from sediment of a brackish lake in northern Japan.</title>
        <authorList>
            <person name="Kojima H."/>
            <person name="Mochizuki J."/>
            <person name="Kanda M."/>
            <person name="Watanabe T."/>
            <person name="Fukui M."/>
        </authorList>
    </citation>
    <scope>NUCLEOTIDE SEQUENCE</scope>
    <source>
        <strain evidence="5">Am19</strain>
    </source>
</reference>